<accession>A0A554LJX3</accession>
<dbReference type="CDD" id="cd08966">
    <property type="entry name" value="EcFpg-like_N"/>
    <property type="match status" value="1"/>
</dbReference>
<dbReference type="PROSITE" id="PS51068">
    <property type="entry name" value="FPG_CAT"/>
    <property type="match status" value="1"/>
</dbReference>
<dbReference type="PROSITE" id="PS01242">
    <property type="entry name" value="ZF_FPG_1"/>
    <property type="match status" value="1"/>
</dbReference>
<organism evidence="19 20">
    <name type="scientific">Candidatus Berkelbacteria bacterium Licking1014_85</name>
    <dbReference type="NCBI Taxonomy" id="2017148"/>
    <lineage>
        <taxon>Bacteria</taxon>
        <taxon>Candidatus Berkelbacteria</taxon>
    </lineage>
</organism>
<dbReference type="GO" id="GO:0034039">
    <property type="term" value="F:8-oxo-7,8-dihydroguanine DNA N-glycosylase activity"/>
    <property type="evidence" value="ECO:0007669"/>
    <property type="project" value="TreeGrafter"/>
</dbReference>
<keyword evidence="13" id="KW-0511">Multifunctional enzyme</keyword>
<evidence type="ECO:0000256" key="7">
    <source>
        <dbReference type="ARBA" id="ARBA00022771"/>
    </source>
</evidence>
<evidence type="ECO:0000256" key="15">
    <source>
        <dbReference type="ARBA" id="ARBA00044632"/>
    </source>
</evidence>
<keyword evidence="8" id="KW-0378">Hydrolase</keyword>
<dbReference type="PANTHER" id="PTHR22993">
    <property type="entry name" value="FORMAMIDOPYRIMIDINE-DNA GLYCOSYLASE"/>
    <property type="match status" value="1"/>
</dbReference>
<dbReference type="Proteomes" id="UP000315589">
    <property type="component" value="Unassembled WGS sequence"/>
</dbReference>
<evidence type="ECO:0000256" key="12">
    <source>
        <dbReference type="ARBA" id="ARBA00023239"/>
    </source>
</evidence>
<keyword evidence="5" id="KW-0479">Metal-binding</keyword>
<evidence type="ECO:0000313" key="20">
    <source>
        <dbReference type="Proteomes" id="UP000315589"/>
    </source>
</evidence>
<feature type="domain" description="FPG-type" evidence="17">
    <location>
        <begin position="228"/>
        <end position="262"/>
    </location>
</feature>
<dbReference type="SMART" id="SM01232">
    <property type="entry name" value="H2TH"/>
    <property type="match status" value="1"/>
</dbReference>
<dbReference type="Pfam" id="PF01149">
    <property type="entry name" value="Fapy_DNA_glyco"/>
    <property type="match status" value="1"/>
</dbReference>
<evidence type="ECO:0000256" key="11">
    <source>
        <dbReference type="ARBA" id="ARBA00023204"/>
    </source>
</evidence>
<dbReference type="SUPFAM" id="SSF57716">
    <property type="entry name" value="Glucocorticoid receptor-like (DNA-binding domain)"/>
    <property type="match status" value="1"/>
</dbReference>
<comment type="caution">
    <text evidence="19">The sequence shown here is derived from an EMBL/GenBank/DDBJ whole genome shotgun (WGS) entry which is preliminary data.</text>
</comment>
<evidence type="ECO:0000256" key="4">
    <source>
        <dbReference type="ARBA" id="ARBA00011245"/>
    </source>
</evidence>
<evidence type="ECO:0000259" key="17">
    <source>
        <dbReference type="PROSITE" id="PS51066"/>
    </source>
</evidence>
<dbReference type="GO" id="GO:0006284">
    <property type="term" value="P:base-excision repair"/>
    <property type="evidence" value="ECO:0007669"/>
    <property type="project" value="InterPro"/>
</dbReference>
<evidence type="ECO:0000256" key="3">
    <source>
        <dbReference type="ARBA" id="ARBA00009409"/>
    </source>
</evidence>
<dbReference type="PANTHER" id="PTHR22993:SF9">
    <property type="entry name" value="FORMAMIDOPYRIMIDINE-DNA GLYCOSYLASE"/>
    <property type="match status" value="1"/>
</dbReference>
<comment type="catalytic activity">
    <reaction evidence="1">
        <text>Hydrolysis of DNA containing ring-opened 7-methylguanine residues, releasing 2,6-diamino-4-hydroxy-5-(N-methyl)formamidopyrimidine.</text>
        <dbReference type="EC" id="3.2.2.23"/>
    </reaction>
</comment>
<sequence length="262" mass="29531">MPELPEVETICRQLDKAIKGKKIADIEVLSEKQFSGDKKDVINCAVKSVKRIGKMINIALDNNYAILIHLKMTGQLTTLSHKYTRIIFTFDDNSKLFFNDLRKFGWIRVIPSDQTGVEGSLGIDALSIKLTTDYLQQVFQRKKNTAIKSVLMDQSLISGIGNIYSDEILFCAKILPFRKAGEINNNEIKKLKSCIPNVLETAIEYGGTSFSDYRQADGKRGGYLDVAKVYGRKKAKCRLCGNKIQFQKVGQRTAHYCSNCQK</sequence>
<evidence type="ECO:0000256" key="16">
    <source>
        <dbReference type="PROSITE-ProRule" id="PRU00391"/>
    </source>
</evidence>
<dbReference type="EMBL" id="VMGI01000033">
    <property type="protein sequence ID" value="TSC93162.1"/>
    <property type="molecule type" value="Genomic_DNA"/>
</dbReference>
<keyword evidence="7 16" id="KW-0863">Zinc-finger</keyword>
<dbReference type="GO" id="GO:0140078">
    <property type="term" value="F:class I DNA-(apurinic or apyrimidinic site) endonuclease activity"/>
    <property type="evidence" value="ECO:0007669"/>
    <property type="project" value="UniProtKB-EC"/>
</dbReference>
<evidence type="ECO:0000256" key="14">
    <source>
        <dbReference type="ARBA" id="ARBA00023295"/>
    </source>
</evidence>
<dbReference type="PROSITE" id="PS51066">
    <property type="entry name" value="ZF_FPG_2"/>
    <property type="match status" value="1"/>
</dbReference>
<dbReference type="Gene3D" id="1.10.8.50">
    <property type="match status" value="1"/>
</dbReference>
<dbReference type="InterPro" id="IPR010663">
    <property type="entry name" value="Znf_FPG/IleRS"/>
</dbReference>
<dbReference type="SMART" id="SM00898">
    <property type="entry name" value="Fapy_DNA_glyco"/>
    <property type="match status" value="1"/>
</dbReference>
<evidence type="ECO:0000256" key="1">
    <source>
        <dbReference type="ARBA" id="ARBA00001668"/>
    </source>
</evidence>
<keyword evidence="11" id="KW-0234">DNA repair</keyword>
<dbReference type="InterPro" id="IPR010979">
    <property type="entry name" value="Ribosomal_uS13-like_H2TH"/>
</dbReference>
<evidence type="ECO:0000256" key="10">
    <source>
        <dbReference type="ARBA" id="ARBA00023125"/>
    </source>
</evidence>
<keyword evidence="6" id="KW-0227">DNA damage</keyword>
<evidence type="ECO:0000256" key="2">
    <source>
        <dbReference type="ARBA" id="ARBA00001947"/>
    </source>
</evidence>
<name>A0A554LJX3_9BACT</name>
<dbReference type="SUPFAM" id="SSF46946">
    <property type="entry name" value="S13-like H2TH domain"/>
    <property type="match status" value="1"/>
</dbReference>
<dbReference type="NCBIfam" id="TIGR00577">
    <property type="entry name" value="fpg"/>
    <property type="match status" value="1"/>
</dbReference>
<comment type="subunit">
    <text evidence="4">Monomer.</text>
</comment>
<dbReference type="Gene3D" id="3.20.190.10">
    <property type="entry name" value="MutM-like, N-terminal"/>
    <property type="match status" value="1"/>
</dbReference>
<dbReference type="SUPFAM" id="SSF81624">
    <property type="entry name" value="N-terminal domain of MutM-like DNA repair proteins"/>
    <property type="match status" value="1"/>
</dbReference>
<comment type="cofactor">
    <cofactor evidence="2">
        <name>Zn(2+)</name>
        <dbReference type="ChEBI" id="CHEBI:29105"/>
    </cofactor>
</comment>
<dbReference type="InterPro" id="IPR012319">
    <property type="entry name" value="FPG_cat"/>
</dbReference>
<evidence type="ECO:0000256" key="13">
    <source>
        <dbReference type="ARBA" id="ARBA00023268"/>
    </source>
</evidence>
<evidence type="ECO:0000256" key="6">
    <source>
        <dbReference type="ARBA" id="ARBA00022763"/>
    </source>
</evidence>
<dbReference type="FunFam" id="1.10.8.50:FF:000003">
    <property type="entry name" value="Formamidopyrimidine-DNA glycosylase"/>
    <property type="match status" value="1"/>
</dbReference>
<dbReference type="InterPro" id="IPR035937">
    <property type="entry name" value="FPG_N"/>
</dbReference>
<feature type="domain" description="Formamidopyrimidine-DNA glycosylase catalytic" evidence="18">
    <location>
        <begin position="2"/>
        <end position="105"/>
    </location>
</feature>
<dbReference type="InterPro" id="IPR020629">
    <property type="entry name" value="FPG_Glyclase"/>
</dbReference>
<keyword evidence="9" id="KW-0862">Zinc</keyword>
<dbReference type="NCBIfam" id="NF002211">
    <property type="entry name" value="PRK01103.1"/>
    <property type="match status" value="1"/>
</dbReference>
<proteinExistence type="inferred from homology"/>
<evidence type="ECO:0000313" key="19">
    <source>
        <dbReference type="EMBL" id="TSC93162.1"/>
    </source>
</evidence>
<dbReference type="InterPro" id="IPR015886">
    <property type="entry name" value="H2TH_FPG"/>
</dbReference>
<evidence type="ECO:0000256" key="9">
    <source>
        <dbReference type="ARBA" id="ARBA00022833"/>
    </source>
</evidence>
<gene>
    <name evidence="19" type="ORF">CEN91_280</name>
</gene>
<keyword evidence="14" id="KW-0326">Glycosidase</keyword>
<dbReference type="GO" id="GO:0003684">
    <property type="term" value="F:damaged DNA binding"/>
    <property type="evidence" value="ECO:0007669"/>
    <property type="project" value="InterPro"/>
</dbReference>
<keyword evidence="10" id="KW-0238">DNA-binding</keyword>
<evidence type="ECO:0000256" key="5">
    <source>
        <dbReference type="ARBA" id="ARBA00022723"/>
    </source>
</evidence>
<protein>
    <submittedName>
        <fullName evidence="19">Formamidopyrimidine-DNA glycosylase</fullName>
    </submittedName>
</protein>
<evidence type="ECO:0000256" key="8">
    <source>
        <dbReference type="ARBA" id="ARBA00022801"/>
    </source>
</evidence>
<reference evidence="19 20" key="1">
    <citation type="submission" date="2017-07" db="EMBL/GenBank/DDBJ databases">
        <title>Mechanisms for carbon and nitrogen cycling indicate functional differentiation within the Candidate Phyla Radiation.</title>
        <authorList>
            <person name="Danczak R.E."/>
            <person name="Johnston M.D."/>
            <person name="Kenah C."/>
            <person name="Slattery M."/>
            <person name="Wrighton K.C."/>
            <person name="Wilkins M.J."/>
        </authorList>
    </citation>
    <scope>NUCLEOTIDE SEQUENCE [LARGE SCALE GENOMIC DNA]</scope>
    <source>
        <strain evidence="19">Licking1014_85</strain>
    </source>
</reference>
<comment type="catalytic activity">
    <reaction evidence="15">
        <text>2'-deoxyribonucleotide-(2'-deoxyribose 5'-phosphate)-2'-deoxyribonucleotide-DNA = a 3'-end 2'-deoxyribonucleotide-(2,3-dehydro-2,3-deoxyribose 5'-phosphate)-DNA + a 5'-end 5'-phospho-2'-deoxyribonucleoside-DNA + H(+)</text>
        <dbReference type="Rhea" id="RHEA:66592"/>
        <dbReference type="Rhea" id="RHEA-COMP:13180"/>
        <dbReference type="Rhea" id="RHEA-COMP:16897"/>
        <dbReference type="Rhea" id="RHEA-COMP:17067"/>
        <dbReference type="ChEBI" id="CHEBI:15378"/>
        <dbReference type="ChEBI" id="CHEBI:136412"/>
        <dbReference type="ChEBI" id="CHEBI:157695"/>
        <dbReference type="ChEBI" id="CHEBI:167181"/>
        <dbReference type="EC" id="4.2.99.18"/>
    </reaction>
</comment>
<dbReference type="Pfam" id="PF06831">
    <property type="entry name" value="H2TH"/>
    <property type="match status" value="1"/>
</dbReference>
<dbReference type="GO" id="GO:0008270">
    <property type="term" value="F:zinc ion binding"/>
    <property type="evidence" value="ECO:0007669"/>
    <property type="project" value="UniProtKB-KW"/>
</dbReference>
<keyword evidence="12" id="KW-0456">Lyase</keyword>
<dbReference type="InterPro" id="IPR000214">
    <property type="entry name" value="Znf_DNA_glyclase/AP_lyase"/>
</dbReference>
<dbReference type="AlphaFoldDB" id="A0A554LJX3"/>
<comment type="similarity">
    <text evidence="3">Belongs to the FPG family.</text>
</comment>
<dbReference type="Pfam" id="PF06827">
    <property type="entry name" value="zf-FPG_IleRS"/>
    <property type="match status" value="1"/>
</dbReference>
<evidence type="ECO:0000259" key="18">
    <source>
        <dbReference type="PROSITE" id="PS51068"/>
    </source>
</evidence>
<dbReference type="InterPro" id="IPR015887">
    <property type="entry name" value="DNA_glyclase_Znf_dom_DNA_BS"/>
</dbReference>